<feature type="compositionally biased region" description="Polar residues" evidence="1">
    <location>
        <begin position="381"/>
        <end position="399"/>
    </location>
</feature>
<evidence type="ECO:0000256" key="1">
    <source>
        <dbReference type="SAM" id="MobiDB-lite"/>
    </source>
</evidence>
<dbReference type="SUPFAM" id="SSF48452">
    <property type="entry name" value="TPR-like"/>
    <property type="match status" value="2"/>
</dbReference>
<dbReference type="InterPro" id="IPR036869">
    <property type="entry name" value="J_dom_sf"/>
</dbReference>
<feature type="region of interest" description="Disordered" evidence="1">
    <location>
        <begin position="21"/>
        <end position="95"/>
    </location>
</feature>
<feature type="domain" description="J" evidence="2">
    <location>
        <begin position="1048"/>
        <end position="1150"/>
    </location>
</feature>
<feature type="compositionally biased region" description="Basic and acidic residues" evidence="1">
    <location>
        <begin position="333"/>
        <end position="347"/>
    </location>
</feature>
<feature type="compositionally biased region" description="Polar residues" evidence="1">
    <location>
        <begin position="457"/>
        <end position="467"/>
    </location>
</feature>
<feature type="compositionally biased region" description="Low complexity" evidence="1">
    <location>
        <begin position="178"/>
        <end position="187"/>
    </location>
</feature>
<dbReference type="Pfam" id="PF00226">
    <property type="entry name" value="DnaJ"/>
    <property type="match status" value="1"/>
</dbReference>
<proteinExistence type="predicted"/>
<feature type="compositionally biased region" description="Low complexity" evidence="1">
    <location>
        <begin position="490"/>
        <end position="501"/>
    </location>
</feature>
<dbReference type="InterPro" id="IPR019734">
    <property type="entry name" value="TPR_rpt"/>
</dbReference>
<dbReference type="Gene3D" id="1.10.287.110">
    <property type="entry name" value="DnaJ domain"/>
    <property type="match status" value="1"/>
</dbReference>
<organism evidence="3 4">
    <name type="scientific">Apatococcus fuscideae</name>
    <dbReference type="NCBI Taxonomy" id="2026836"/>
    <lineage>
        <taxon>Eukaryota</taxon>
        <taxon>Viridiplantae</taxon>
        <taxon>Chlorophyta</taxon>
        <taxon>core chlorophytes</taxon>
        <taxon>Trebouxiophyceae</taxon>
        <taxon>Chlorellales</taxon>
        <taxon>Chlorellaceae</taxon>
        <taxon>Apatococcus</taxon>
    </lineage>
</organism>
<feature type="region of interest" description="Disordered" evidence="1">
    <location>
        <begin position="438"/>
        <end position="527"/>
    </location>
</feature>
<sequence>MTRAGWSSGIGKSADAAFMAPAANDNAWPQHKEDTAAGNGVGDHQPGFKKTPGQTPFVFGSAGLAQVQPQATSPAARTPLPAANRRATLRRAPIKASPAVTPFTAYATPAAQAQTPLGGSPMDWSPMDVSPGPLAGVEEASRQRSWAAADQEPTPAFKPSRPLWEAADEVRNLKPKAADAGPPAKQASPTKTPDLETAFRQSLHVGPQPPQKASEPLQQAGELNFKPRTQGAKSQEDIARVTAELNKLRFPKPAAAQISQADGLEKTFEASLQFLSKSDPLPFQPGSAEPTKRNASHDSAGPGLCSGIAPRPAPIDLSSNAAQSDLPPAAKAEPSERSDQVKLDKGSLKGRTAHMRKGKHTPAKAQAAAQGCVGGAVSSAQGATNTDLPSTAAAGSTDNGAHKPPACFAQKAASLHPAGGTPGTADGDILQQLMRDMYSSDESWEPMHAGDRAAQNGAASRATSEPASMSTSHCSDTESSSSDEATENRAQAQPAAAAAAAHPDMPGFKAGVSFPTTQPAGAANEKQPPVFAFSQVPNKIGNLFTAGMQPGSQTKPAQKNRVQVNGIGNMDTGDHRQPDQNGAPLHPRAFISQRKQPKRRSPSRNVPPMQNGGGLHFWQVPDQANSGAIPQRHQGTGRVASGTQLNAKQDAVPGSPSELKRVDAEKDRGNAAFSSGLHAEAVRHYQMALSMLSRAGGDPVREAKLHGNLSATKLARGQPFEALDHCSIALKADATFTRGQIRAADAHSRLGNFSAAIGHLASAQDQPLAQTKLERVLHLQRRSAEAHAAAEAVSTVADGNAALKLLEAMLQPEECPWCPRLAACSCNLLLRCSQPANAVRLAERYARPSATCPDAQSWPPWVHAQAAFFAGELSKACTLMQAGQWTSQPAEGLLEQRLPSLAEVQTALSSLQRLMQLKQAGNDAVKAGKFPQAVAQYTAALVACAEAGSPAYAAVLHSNRAAALQSQSLHAEAMADCLRSRSLDPRFTKAHTRLATLLADVSLFDQAAASLEDAHASMAAGATYQETLEVQRRQREYRALTQRRRAPDHAKLMGLSTKASPDEIKKAYKKLALKFHPDKALSHCRFAAQLSPSGARLLSASEVEGRIRDSADWLFKHINEAQSKLIEAAEQKQAAAKVAAARAASYSHRGFSAYGPSWGHVESDSDNSDDGFTDAHFY</sequence>
<feature type="region of interest" description="Disordered" evidence="1">
    <location>
        <begin position="276"/>
        <end position="405"/>
    </location>
</feature>
<dbReference type="SMART" id="SM00271">
    <property type="entry name" value="DnaJ"/>
    <property type="match status" value="1"/>
</dbReference>
<feature type="compositionally biased region" description="Basic residues" evidence="1">
    <location>
        <begin position="351"/>
        <end position="362"/>
    </location>
</feature>
<dbReference type="PRINTS" id="PR00625">
    <property type="entry name" value="JDOMAIN"/>
</dbReference>
<evidence type="ECO:0000313" key="3">
    <source>
        <dbReference type="EMBL" id="KAK9865703.1"/>
    </source>
</evidence>
<feature type="region of interest" description="Disordered" evidence="1">
    <location>
        <begin position="114"/>
        <end position="238"/>
    </location>
</feature>
<dbReference type="PROSITE" id="PS50076">
    <property type="entry name" value="DNAJ_2"/>
    <property type="match status" value="1"/>
</dbReference>
<comment type="caution">
    <text evidence="3">The sequence shown here is derived from an EMBL/GenBank/DDBJ whole genome shotgun (WGS) entry which is preliminary data.</text>
</comment>
<evidence type="ECO:0000259" key="2">
    <source>
        <dbReference type="PROSITE" id="PS50076"/>
    </source>
</evidence>
<dbReference type="EMBL" id="JALJOV010000225">
    <property type="protein sequence ID" value="KAK9865703.1"/>
    <property type="molecule type" value="Genomic_DNA"/>
</dbReference>
<evidence type="ECO:0000313" key="4">
    <source>
        <dbReference type="Proteomes" id="UP001485043"/>
    </source>
</evidence>
<name>A0AAW1T904_9CHLO</name>
<dbReference type="SMART" id="SM00028">
    <property type="entry name" value="TPR"/>
    <property type="match status" value="4"/>
</dbReference>
<dbReference type="SUPFAM" id="SSF46565">
    <property type="entry name" value="Chaperone J-domain"/>
    <property type="match status" value="1"/>
</dbReference>
<reference evidence="3 4" key="1">
    <citation type="journal article" date="2024" name="Nat. Commun.">
        <title>Phylogenomics reveals the evolutionary origins of lichenization in chlorophyte algae.</title>
        <authorList>
            <person name="Puginier C."/>
            <person name="Libourel C."/>
            <person name="Otte J."/>
            <person name="Skaloud P."/>
            <person name="Haon M."/>
            <person name="Grisel S."/>
            <person name="Petersen M."/>
            <person name="Berrin J.G."/>
            <person name="Delaux P.M."/>
            <person name="Dal Grande F."/>
            <person name="Keller J."/>
        </authorList>
    </citation>
    <scope>NUCLEOTIDE SEQUENCE [LARGE SCALE GENOMIC DNA]</scope>
    <source>
        <strain evidence="3 4">SAG 2523</strain>
    </source>
</reference>
<feature type="compositionally biased region" description="Low complexity" evidence="1">
    <location>
        <begin position="468"/>
        <end position="483"/>
    </location>
</feature>
<dbReference type="Proteomes" id="UP001485043">
    <property type="component" value="Unassembled WGS sequence"/>
</dbReference>
<accession>A0AAW1T904</accession>
<dbReference type="InterPro" id="IPR011990">
    <property type="entry name" value="TPR-like_helical_dom_sf"/>
</dbReference>
<dbReference type="InterPro" id="IPR001623">
    <property type="entry name" value="DnaJ_domain"/>
</dbReference>
<dbReference type="PANTHER" id="PTHR44200">
    <property type="entry name" value="DNAJ HOMOLOG SUBFAMILY C MEMBER 7"/>
    <property type="match status" value="1"/>
</dbReference>
<gene>
    <name evidence="3" type="ORF">WJX84_011414</name>
</gene>
<dbReference type="Gene3D" id="1.25.40.10">
    <property type="entry name" value="Tetratricopeptide repeat domain"/>
    <property type="match status" value="2"/>
</dbReference>
<keyword evidence="4" id="KW-1185">Reference proteome</keyword>
<feature type="compositionally biased region" description="Low complexity" evidence="1">
    <location>
        <begin position="363"/>
        <end position="380"/>
    </location>
</feature>
<dbReference type="PANTHER" id="PTHR44200:SF1">
    <property type="entry name" value="DNAJ HOMOLOG SUBFAMILY C MEMBER 7"/>
    <property type="match status" value="1"/>
</dbReference>
<feature type="region of interest" description="Disordered" evidence="1">
    <location>
        <begin position="565"/>
        <end position="612"/>
    </location>
</feature>
<dbReference type="InterPro" id="IPR052758">
    <property type="entry name" value="SRC_co-chaperone"/>
</dbReference>
<dbReference type="AlphaFoldDB" id="A0AAW1T904"/>
<protein>
    <recommendedName>
        <fullName evidence="2">J domain-containing protein</fullName>
    </recommendedName>
</protein>